<organism evidence="2 4">
    <name type="scientific">Sulfuracidifex tepidarius</name>
    <dbReference type="NCBI Taxonomy" id="1294262"/>
    <lineage>
        <taxon>Archaea</taxon>
        <taxon>Thermoproteota</taxon>
        <taxon>Thermoprotei</taxon>
        <taxon>Sulfolobales</taxon>
        <taxon>Sulfolobaceae</taxon>
        <taxon>Sulfuracidifex</taxon>
    </lineage>
</organism>
<dbReference type="STRING" id="1294262.GCA_001316085_01306"/>
<proteinExistence type="predicted"/>
<accession>A0A510E2T4</accession>
<accession>A0A510DUY0</accession>
<protein>
    <recommendedName>
        <fullName evidence="5">Dihydroorotate dehydrogenase B (NAD(+)), electron transfer subunit</fullName>
    </recommendedName>
</protein>
<dbReference type="GeneID" id="41717651"/>
<dbReference type="KEGG" id="step:IC006_1333"/>
<dbReference type="AlphaFoldDB" id="A0A510E2T4"/>
<reference evidence="4" key="1">
    <citation type="submission" date="2018-09" db="EMBL/GenBank/DDBJ databases">
        <title>Complete Genome Sequencing of Sulfolobus sp. JCM 16834.</title>
        <authorList>
            <person name="Kato S."/>
            <person name="Itoh T."/>
            <person name="Ohkuma M."/>
        </authorList>
    </citation>
    <scope>NUCLEOTIDE SEQUENCE [LARGE SCALE GENOMIC DNA]</scope>
    <source>
        <strain evidence="4">IC-007</strain>
    </source>
</reference>
<evidence type="ECO:0008006" key="5">
    <source>
        <dbReference type="Google" id="ProtNLM"/>
    </source>
</evidence>
<evidence type="ECO:0000313" key="4">
    <source>
        <dbReference type="Proteomes" id="UP000325030"/>
    </source>
</evidence>
<evidence type="ECO:0000313" key="1">
    <source>
        <dbReference type="EMBL" id="BBG24032.1"/>
    </source>
</evidence>
<sequence length="185" mass="20841">MYRITKRERITHGEILKVKFPLSPKPGQFMTVLLDGKEIPVGVYDYDEGELSIFMEKGNVMYNWLYLKGPLGSPLSFKGYTSVIGVSRGTLEHDLHYPLKVASKMGLESSLVHKIPEHVDDDTMILFSLPKEELTMIPPNVLRKSFVYIRWVKMNCAVGVCGVCNYRGSLPCVDGPFLKGEKLVA</sequence>
<dbReference type="RefSeq" id="WP_054845670.1">
    <property type="nucleotide sequence ID" value="NZ_AP018929.1"/>
</dbReference>
<dbReference type="EMBL" id="AP018929">
    <property type="protein sequence ID" value="BBG24032.1"/>
    <property type="molecule type" value="Genomic_DNA"/>
</dbReference>
<dbReference type="Proteomes" id="UP000322983">
    <property type="component" value="Chromosome"/>
</dbReference>
<dbReference type="Proteomes" id="UP000325030">
    <property type="component" value="Chromosome"/>
</dbReference>
<dbReference type="OrthoDB" id="35401at2157"/>
<dbReference type="EMBL" id="AP018930">
    <property type="protein sequence ID" value="BBG26787.1"/>
    <property type="molecule type" value="Genomic_DNA"/>
</dbReference>
<evidence type="ECO:0000313" key="2">
    <source>
        <dbReference type="EMBL" id="BBG26787.1"/>
    </source>
</evidence>
<reference evidence="2 3" key="2">
    <citation type="journal article" date="2020" name="Int. J. Syst. Evol. Microbiol.">
        <title>Sulfuracidifex tepidarius gen. nov., sp. nov. and transfer of Sulfolobus metallicus Huber and Stetter 1992 to the genus Sulfuracidifex as Sulfuracidifex metallicus comb. nov.</title>
        <authorList>
            <person name="Itoh T."/>
            <person name="Miura T."/>
            <person name="Sakai H.D."/>
            <person name="Kato S."/>
            <person name="Ohkuma M."/>
            <person name="Takashina T."/>
        </authorList>
    </citation>
    <scope>NUCLEOTIDE SEQUENCE</scope>
    <source>
        <strain evidence="1 3">IC-006</strain>
        <strain evidence="2">IC-007</strain>
    </source>
</reference>
<gene>
    <name evidence="1" type="ORF">IC006_1333</name>
    <name evidence="2" type="ORF">IC007_1308</name>
</gene>
<keyword evidence="3" id="KW-1185">Reference proteome</keyword>
<name>A0A510E2T4_9CREN</name>
<evidence type="ECO:0000313" key="3">
    <source>
        <dbReference type="Proteomes" id="UP000322983"/>
    </source>
</evidence>